<comment type="caution">
    <text evidence="2">The sequence shown here is derived from an EMBL/GenBank/DDBJ whole genome shotgun (WGS) entry which is preliminary data.</text>
</comment>
<sequence>KIIAERSRAAAQSGQKSCSSSSSEEQRGAGEEKEKKKRRDTTCEDDGSWDTSYSYVYGNKRTRERRLKTVVMRLDVQLASFLLQLSLLPAQVCTDAR</sequence>
<feature type="non-terminal residue" evidence="2">
    <location>
        <position position="1"/>
    </location>
</feature>
<dbReference type="AlphaFoldDB" id="A0A5C6N9L5"/>
<feature type="compositionally biased region" description="Basic and acidic residues" evidence="1">
    <location>
        <begin position="24"/>
        <end position="34"/>
    </location>
</feature>
<evidence type="ECO:0000256" key="1">
    <source>
        <dbReference type="SAM" id="MobiDB-lite"/>
    </source>
</evidence>
<gene>
    <name evidence="2" type="ORF">D4764_03G0008030</name>
</gene>
<organism evidence="2 3">
    <name type="scientific">Takifugu flavidus</name>
    <name type="common">sansaifugu</name>
    <dbReference type="NCBI Taxonomy" id="433684"/>
    <lineage>
        <taxon>Eukaryota</taxon>
        <taxon>Metazoa</taxon>
        <taxon>Chordata</taxon>
        <taxon>Craniata</taxon>
        <taxon>Vertebrata</taxon>
        <taxon>Euteleostomi</taxon>
        <taxon>Actinopterygii</taxon>
        <taxon>Neopterygii</taxon>
        <taxon>Teleostei</taxon>
        <taxon>Neoteleostei</taxon>
        <taxon>Acanthomorphata</taxon>
        <taxon>Eupercaria</taxon>
        <taxon>Tetraodontiformes</taxon>
        <taxon>Tetradontoidea</taxon>
        <taxon>Tetraodontidae</taxon>
        <taxon>Takifugu</taxon>
    </lineage>
</organism>
<reference evidence="2 3" key="1">
    <citation type="submission" date="2019-04" db="EMBL/GenBank/DDBJ databases">
        <title>Chromosome genome assembly for Takifugu flavidus.</title>
        <authorList>
            <person name="Xiao S."/>
        </authorList>
    </citation>
    <scope>NUCLEOTIDE SEQUENCE [LARGE SCALE GENOMIC DNA]</scope>
    <source>
        <strain evidence="2">HTHZ2018</strain>
        <tissue evidence="2">Muscle</tissue>
    </source>
</reference>
<dbReference type="EMBL" id="RHFK02000016">
    <property type="protein sequence ID" value="TWW63795.1"/>
    <property type="molecule type" value="Genomic_DNA"/>
</dbReference>
<evidence type="ECO:0000313" key="2">
    <source>
        <dbReference type="EMBL" id="TWW63795.1"/>
    </source>
</evidence>
<protein>
    <submittedName>
        <fullName evidence="2">Uncharacterized protein</fullName>
    </submittedName>
</protein>
<feature type="region of interest" description="Disordered" evidence="1">
    <location>
        <begin position="1"/>
        <end position="48"/>
    </location>
</feature>
<feature type="compositionally biased region" description="Low complexity" evidence="1">
    <location>
        <begin position="9"/>
        <end position="23"/>
    </location>
</feature>
<accession>A0A5C6N9L5</accession>
<name>A0A5C6N9L5_9TELE</name>
<evidence type="ECO:0000313" key="3">
    <source>
        <dbReference type="Proteomes" id="UP000324091"/>
    </source>
</evidence>
<keyword evidence="3" id="KW-1185">Reference proteome</keyword>
<proteinExistence type="predicted"/>
<dbReference type="Proteomes" id="UP000324091">
    <property type="component" value="Chromosome 3"/>
</dbReference>